<protein>
    <submittedName>
        <fullName evidence="1">Uncharacterized protein</fullName>
    </submittedName>
</protein>
<organism evidence="1 2">
    <name type="scientific">Caballeronia calidae</name>
    <dbReference type="NCBI Taxonomy" id="1777139"/>
    <lineage>
        <taxon>Bacteria</taxon>
        <taxon>Pseudomonadati</taxon>
        <taxon>Pseudomonadota</taxon>
        <taxon>Betaproteobacteria</taxon>
        <taxon>Burkholderiales</taxon>
        <taxon>Burkholderiaceae</taxon>
        <taxon>Caballeronia</taxon>
    </lineage>
</organism>
<dbReference type="OrthoDB" id="501208at2"/>
<evidence type="ECO:0000313" key="2">
    <source>
        <dbReference type="Proteomes" id="UP000071859"/>
    </source>
</evidence>
<name>A0A158DYA4_9BURK</name>
<dbReference type="Proteomes" id="UP000071859">
    <property type="component" value="Unassembled WGS sequence"/>
</dbReference>
<reference evidence="1" key="1">
    <citation type="submission" date="2016-01" db="EMBL/GenBank/DDBJ databases">
        <authorList>
            <person name="Peeters C."/>
        </authorList>
    </citation>
    <scope>NUCLEOTIDE SEQUENCE</scope>
    <source>
        <strain evidence="1">LMG 29321</strain>
    </source>
</reference>
<dbReference type="EMBL" id="FCOX02000039">
    <property type="protein sequence ID" value="SAK99609.1"/>
    <property type="molecule type" value="Genomic_DNA"/>
</dbReference>
<keyword evidence="2" id="KW-1185">Reference proteome</keyword>
<comment type="caution">
    <text evidence="1">The sequence shown here is derived from an EMBL/GenBank/DDBJ whole genome shotgun (WGS) entry which is preliminary data.</text>
</comment>
<dbReference type="PROSITE" id="PS51257">
    <property type="entry name" value="PROKAR_LIPOPROTEIN"/>
    <property type="match status" value="1"/>
</dbReference>
<dbReference type="RefSeq" id="WP_062609572.1">
    <property type="nucleotide sequence ID" value="NZ_FCOX02000039.1"/>
</dbReference>
<accession>A0A158DYA4</accession>
<sequence length="463" mass="52168">MTRPPRGIARFDSAAGMAQALAACLHGERFDSPSQSPVLDSLMPPINLLPKRAREWVYTVGGMSEGITSRQARRLDVEGVGEWIAGLYPQRTYDAAFIGSSNGALMHVAAALGVPWLPQTFLCPLRAPFSDPDDAHEGFDDGLPVTDALLRADPRIAVHHMQDPNQDRLMLSAMSYFRLKLRALPLAYREFLLRNLAPNATIHISRCTRDWPVTRTGDRSFYQFGALGGATEDEYFNGGARVERYLARYGVRRTKWDPPAPTERAPEAEWGYDVALTESIVALAQEKNWRVVEWRFEEPEALSFATADLYRDWYRGMGIESKRLVVDSFLLLDPYTTLRLRAIPFWLVFCTEPSAETLRRFLDSASFDDIDMMLFSHGTEGVGLTGIAQWRSLLAKAKREGRFLGVDARRYPRDFATFVRFDRALADLGPQYALPQPMPLAFFEDALRRQGPAYGITAHDHNA</sequence>
<dbReference type="AlphaFoldDB" id="A0A158DYA4"/>
<proteinExistence type="predicted"/>
<gene>
    <name evidence="1" type="ORF">AWB78_05811</name>
</gene>
<evidence type="ECO:0000313" key="1">
    <source>
        <dbReference type="EMBL" id="SAK99609.1"/>
    </source>
</evidence>